<evidence type="ECO:0000256" key="4">
    <source>
        <dbReference type="ARBA" id="ARBA00022694"/>
    </source>
</evidence>
<evidence type="ECO:0000313" key="11">
    <source>
        <dbReference type="Proteomes" id="UP000504638"/>
    </source>
</evidence>
<dbReference type="GO" id="GO:0005737">
    <property type="term" value="C:cytoplasm"/>
    <property type="evidence" value="ECO:0007669"/>
    <property type="project" value="TreeGrafter"/>
</dbReference>
<keyword evidence="3" id="KW-0813">Transport</keyword>
<evidence type="ECO:0000313" key="12">
    <source>
        <dbReference type="RefSeq" id="XP_033536218.1"/>
    </source>
</evidence>
<dbReference type="OrthoDB" id="27218at2759"/>
<keyword evidence="4" id="KW-0819">tRNA processing</keyword>
<dbReference type="Pfam" id="PF03810">
    <property type="entry name" value="IBN_N"/>
    <property type="match status" value="1"/>
</dbReference>
<evidence type="ECO:0000256" key="8">
    <source>
        <dbReference type="SAM" id="MobiDB-lite"/>
    </source>
</evidence>
<dbReference type="InterPro" id="IPR041235">
    <property type="entry name" value="Exp1_repeat_2"/>
</dbReference>
<dbReference type="InterPro" id="IPR013598">
    <property type="entry name" value="Exportin-1/Importin-b-like"/>
</dbReference>
<sequence length="1073" mass="122975">MSMSIEELDSTVRAFYEGRGDIQNKAQATLNQFKESPDAWLLVDKILEDATYPQTKYLGLQVLDNVINTRWKVLPREQCQGIRNFVVSCIIKHSSTEDGLRTNKTLLNKLNLTLVSILKQEWPHNWPAFINEIIASCHSSIPICENNMVILRLLSEEVFDFSQDKMTSSKAKDMKATMCEEFTSIYQLCLEILRTAGQATLIRATLETLLRFLSWIPLGYIFETPVSGMSLIETLQTRFLAIPDFRNITLKCLTEIAGLHTDPQYNEKLVSMFTDTLTAVSTIIPLSLDLKSTYSNSNNRDQEFVQNLALFLCNFFTMHLPVVENLPNRDFLTHGHFYLIRISQIDDREIFKICLDYWTKLVSELYEEVQQLPLTDPNPLVSLGLAGLNSGARDPAMLENLPLRKHKYAEVLSNLRTVMIEKMVRPEEVLIVENDEGEIVREFVKESDTIQLYKSTRECLVYLTHLDIADTEVIMSEKLARQMDGSEWSWSNCNTLCWAIGSISGAMNEETEKRFLVTVIKDLLGLTEMKRGKDNKAVVASNIMYIVGQYPRFLKAHWKFLKTVVNKLFEFMHETHEGVQDMACDTFIKIANKCRRHFVATQPGETEPFIDEIVRNLPNITKDLSHQQVHTFYEACGFMISAQGQKSVQERLIQDLMAYPNQAWTSIIKQAHVNPSILEDADTIRVIGNIMKTNVSACSSIGTYFYPQIGRIYLDMLTMYRASSTLIDEAVQRDGPIATKMPRVRGLRTVKKEILKLINTYVEKADDLEMVHTSLVPQLLEAVLLDYKKNVPDAREAEVLNVMTTIINKLHGLMEDQIMNILDSVFECTLEMINKDFSEYPEHRVEFFKLLRTINLRCFPALLRLDNRQFKFIIDSCMWASKHDNREVESAGLQMCNELIINMSEMEPQISNQFFQTYYTSILQDVLFVLTDSDHKAGFKSQSLLLQKMFYLIDCGKIQGPVYSADMAPQGTSNKEFLKNFAGNLLANAFPNLTPSQIATFLENLFNSTTDVNRFKLLLRDFLISLKEFADDNAELFAEDRELAAKQAKEQERERAMKVGGLLKPSEMDDDEL</sequence>
<evidence type="ECO:0000256" key="5">
    <source>
        <dbReference type="ARBA" id="ARBA00022927"/>
    </source>
</evidence>
<dbReference type="RefSeq" id="XP_033536218.1">
    <property type="nucleotide sequence ID" value="XM_033679102.1"/>
</dbReference>
<proteinExistence type="inferred from homology"/>
<dbReference type="SMART" id="SM00913">
    <property type="entry name" value="IBN_N"/>
    <property type="match status" value="1"/>
</dbReference>
<dbReference type="GO" id="GO:0000055">
    <property type="term" value="P:ribosomal large subunit export from nucleus"/>
    <property type="evidence" value="ECO:0007669"/>
    <property type="project" value="TreeGrafter"/>
</dbReference>
<dbReference type="SMART" id="SM01102">
    <property type="entry name" value="CRM1_C"/>
    <property type="match status" value="1"/>
</dbReference>
<evidence type="ECO:0000256" key="6">
    <source>
        <dbReference type="ARBA" id="ARBA00023242"/>
    </source>
</evidence>
<keyword evidence="5" id="KW-0653">Protein transport</keyword>
<dbReference type="GO" id="GO:0006611">
    <property type="term" value="P:protein export from nucleus"/>
    <property type="evidence" value="ECO:0007669"/>
    <property type="project" value="InterPro"/>
</dbReference>
<evidence type="ECO:0000256" key="3">
    <source>
        <dbReference type="ARBA" id="ARBA00022448"/>
    </source>
</evidence>
<dbReference type="GO" id="GO:0008033">
    <property type="term" value="P:tRNA processing"/>
    <property type="evidence" value="ECO:0007669"/>
    <property type="project" value="UniProtKB-KW"/>
</dbReference>
<dbReference type="GO" id="GO:0000056">
    <property type="term" value="P:ribosomal small subunit export from nucleus"/>
    <property type="evidence" value="ECO:0007669"/>
    <property type="project" value="TreeGrafter"/>
</dbReference>
<dbReference type="GO" id="GO:0031267">
    <property type="term" value="F:small GTPase binding"/>
    <property type="evidence" value="ECO:0007669"/>
    <property type="project" value="InterPro"/>
</dbReference>
<gene>
    <name evidence="10 12" type="ORF">P152DRAFT_456856</name>
</gene>
<keyword evidence="11" id="KW-1185">Reference proteome</keyword>
<comment type="subcellular location">
    <subcellularLocation>
        <location evidence="1">Nucleus</location>
    </subcellularLocation>
</comment>
<dbReference type="SUPFAM" id="SSF48371">
    <property type="entry name" value="ARM repeat"/>
    <property type="match status" value="1"/>
</dbReference>
<dbReference type="Pfam" id="PF18777">
    <property type="entry name" value="CRM1_repeat"/>
    <property type="match status" value="1"/>
</dbReference>
<dbReference type="Pfam" id="PF08767">
    <property type="entry name" value="CRM1_C"/>
    <property type="match status" value="1"/>
</dbReference>
<dbReference type="Pfam" id="PF18787">
    <property type="entry name" value="CRM1_repeat_3"/>
    <property type="match status" value="1"/>
</dbReference>
<dbReference type="GO" id="GO:0005634">
    <property type="term" value="C:nucleus"/>
    <property type="evidence" value="ECO:0007669"/>
    <property type="project" value="UniProtKB-SubCell"/>
</dbReference>
<dbReference type="InterPro" id="IPR014877">
    <property type="entry name" value="XPO1_C_dom"/>
</dbReference>
<dbReference type="Proteomes" id="UP000504638">
    <property type="component" value="Unplaced"/>
</dbReference>
<evidence type="ECO:0000313" key="10">
    <source>
        <dbReference type="EMBL" id="KAF1814587.1"/>
    </source>
</evidence>
<evidence type="ECO:0000256" key="1">
    <source>
        <dbReference type="ARBA" id="ARBA00004123"/>
    </source>
</evidence>
<dbReference type="InterPro" id="IPR040485">
    <property type="entry name" value="XPO1_repeat_3"/>
</dbReference>
<keyword evidence="6" id="KW-0539">Nucleus</keyword>
<dbReference type="Gene3D" id="1.25.10.10">
    <property type="entry name" value="Leucine-rich Repeat Variant"/>
    <property type="match status" value="1"/>
</dbReference>
<dbReference type="GeneID" id="54419672"/>
<reference evidence="10 12" key="1">
    <citation type="submission" date="2020-01" db="EMBL/GenBank/DDBJ databases">
        <authorList>
            <consortium name="DOE Joint Genome Institute"/>
            <person name="Haridas S."/>
            <person name="Albert R."/>
            <person name="Binder M."/>
            <person name="Bloem J."/>
            <person name="Labutti K."/>
            <person name="Salamov A."/>
            <person name="Andreopoulos B."/>
            <person name="Baker S.E."/>
            <person name="Barry K."/>
            <person name="Bills G."/>
            <person name="Bluhm B.H."/>
            <person name="Cannon C."/>
            <person name="Castanera R."/>
            <person name="Culley D.E."/>
            <person name="Daum C."/>
            <person name="Ezra D."/>
            <person name="Gonzalez J.B."/>
            <person name="Henrissat B."/>
            <person name="Kuo A."/>
            <person name="Liang C."/>
            <person name="Lipzen A."/>
            <person name="Lutzoni F."/>
            <person name="Magnuson J."/>
            <person name="Mondo S."/>
            <person name="Nolan M."/>
            <person name="Ohm R."/>
            <person name="Pangilinan J."/>
            <person name="Park H.-J."/>
            <person name="Ramirez L."/>
            <person name="Alfaro M."/>
            <person name="Sun H."/>
            <person name="Tritt A."/>
            <person name="Yoshinaga Y."/>
            <person name="Zwiers L.-H."/>
            <person name="Turgeon B.G."/>
            <person name="Goodwin S.B."/>
            <person name="Spatafora J.W."/>
            <person name="Crous P.W."/>
            <person name="Grigoriev I.V."/>
        </authorList>
    </citation>
    <scope>NUCLEOTIDE SEQUENCE</scope>
    <source>
        <strain evidence="10 12">CBS 781.70</strain>
    </source>
</reference>
<feature type="domain" description="Importin N-terminal" evidence="9">
    <location>
        <begin position="26"/>
        <end position="92"/>
    </location>
</feature>
<evidence type="ECO:0000256" key="2">
    <source>
        <dbReference type="ARBA" id="ARBA00009466"/>
    </source>
</evidence>
<dbReference type="InterPro" id="IPR011989">
    <property type="entry name" value="ARM-like"/>
</dbReference>
<protein>
    <recommendedName>
        <fullName evidence="9">Importin N-terminal domain-containing protein</fullName>
    </recommendedName>
</protein>
<dbReference type="FunFam" id="1.25.10.10:FF:000490">
    <property type="entry name" value="CRM1p Major karyopherin"/>
    <property type="match status" value="1"/>
</dbReference>
<dbReference type="Pfam" id="PF08389">
    <property type="entry name" value="Xpo1"/>
    <property type="match status" value="1"/>
</dbReference>
<dbReference type="AlphaFoldDB" id="A0A6G1G936"/>
<feature type="compositionally biased region" description="Basic and acidic residues" evidence="8">
    <location>
        <begin position="1048"/>
        <end position="1057"/>
    </location>
</feature>
<reference evidence="12" key="2">
    <citation type="submission" date="2020-04" db="EMBL/GenBank/DDBJ databases">
        <authorList>
            <consortium name="NCBI Genome Project"/>
        </authorList>
    </citation>
    <scope>NUCLEOTIDE SEQUENCE</scope>
    <source>
        <strain evidence="12">CBS 781.70</strain>
    </source>
</reference>
<name>A0A6G1G936_9PEZI</name>
<dbReference type="GO" id="GO:0005049">
    <property type="term" value="F:nuclear export signal receptor activity"/>
    <property type="evidence" value="ECO:0007669"/>
    <property type="project" value="InterPro"/>
</dbReference>
<comment type="similarity">
    <text evidence="2">Belongs to the exportin family.</text>
</comment>
<accession>A0A6G1G936</accession>
<evidence type="ECO:0000256" key="7">
    <source>
        <dbReference type="ARBA" id="ARBA00025147"/>
    </source>
</evidence>
<dbReference type="EMBL" id="ML975153">
    <property type="protein sequence ID" value="KAF1814587.1"/>
    <property type="molecule type" value="Genomic_DNA"/>
</dbReference>
<dbReference type="Pfam" id="PF18784">
    <property type="entry name" value="CRM1_repeat_2"/>
    <property type="match status" value="1"/>
</dbReference>
<dbReference type="PANTHER" id="PTHR11223:SF2">
    <property type="entry name" value="EXPORTIN-1"/>
    <property type="match status" value="1"/>
</dbReference>
<feature type="region of interest" description="Disordered" evidence="8">
    <location>
        <begin position="1048"/>
        <end position="1073"/>
    </location>
</feature>
<dbReference type="InterPro" id="IPR001494">
    <property type="entry name" value="Importin-beta_N"/>
</dbReference>
<organism evidence="10">
    <name type="scientific">Eremomyces bilateralis CBS 781.70</name>
    <dbReference type="NCBI Taxonomy" id="1392243"/>
    <lineage>
        <taxon>Eukaryota</taxon>
        <taxon>Fungi</taxon>
        <taxon>Dikarya</taxon>
        <taxon>Ascomycota</taxon>
        <taxon>Pezizomycotina</taxon>
        <taxon>Dothideomycetes</taxon>
        <taxon>Dothideomycetes incertae sedis</taxon>
        <taxon>Eremomycetales</taxon>
        <taxon>Eremomycetaceae</taxon>
        <taxon>Eremomyces</taxon>
    </lineage>
</organism>
<dbReference type="InterPro" id="IPR016024">
    <property type="entry name" value="ARM-type_fold"/>
</dbReference>
<dbReference type="InterPro" id="IPR045065">
    <property type="entry name" value="XPO1/5"/>
</dbReference>
<reference evidence="12" key="3">
    <citation type="submission" date="2025-04" db="UniProtKB">
        <authorList>
            <consortium name="RefSeq"/>
        </authorList>
    </citation>
    <scope>IDENTIFICATION</scope>
    <source>
        <strain evidence="12">CBS 781.70</strain>
    </source>
</reference>
<dbReference type="PROSITE" id="PS50166">
    <property type="entry name" value="IMPORTIN_B_NT"/>
    <property type="match status" value="1"/>
</dbReference>
<dbReference type="PANTHER" id="PTHR11223">
    <property type="entry name" value="EXPORTIN 1/5"/>
    <property type="match status" value="1"/>
</dbReference>
<evidence type="ECO:0000259" key="9">
    <source>
        <dbReference type="PROSITE" id="PS50166"/>
    </source>
</evidence>
<dbReference type="InterPro" id="IPR041123">
    <property type="entry name" value="CRM1_repeat"/>
</dbReference>
<comment type="function">
    <text evidence="7">tRNA nucleus export receptor which facilitates tRNA translocation across the nuclear pore complex. Involved in pre-tRNA splicing, probably by affecting the interaction of pre-tRNA with splicing endonuclease.</text>
</comment>